<proteinExistence type="predicted"/>
<reference evidence="2" key="1">
    <citation type="journal article" date="2013" name="Nat. Genet.">
        <title>The draft genomes of soft-shell turtle and green sea turtle yield insights into the development and evolution of the turtle-specific body plan.</title>
        <authorList>
            <person name="Wang Z."/>
            <person name="Pascual-Anaya J."/>
            <person name="Zadissa A."/>
            <person name="Li W."/>
            <person name="Niimura Y."/>
            <person name="Huang Z."/>
            <person name="Li C."/>
            <person name="White S."/>
            <person name="Xiong Z."/>
            <person name="Fang D."/>
            <person name="Wang B."/>
            <person name="Ming Y."/>
            <person name="Chen Y."/>
            <person name="Zheng Y."/>
            <person name="Kuraku S."/>
            <person name="Pignatelli M."/>
            <person name="Herrero J."/>
            <person name="Beal K."/>
            <person name="Nozawa M."/>
            <person name="Li Q."/>
            <person name="Wang J."/>
            <person name="Zhang H."/>
            <person name="Yu L."/>
            <person name="Shigenobu S."/>
            <person name="Wang J."/>
            <person name="Liu J."/>
            <person name="Flicek P."/>
            <person name="Searle S."/>
            <person name="Wang J."/>
            <person name="Kuratani S."/>
            <person name="Yin Y."/>
            <person name="Aken B."/>
            <person name="Zhang G."/>
            <person name="Irie N."/>
        </authorList>
    </citation>
    <scope>NUCLEOTIDE SEQUENCE [LARGE SCALE GENOMIC DNA]</scope>
</reference>
<name>M7BVU0_CHEMY</name>
<gene>
    <name evidence="1" type="ORF">UY3_00802</name>
</gene>
<evidence type="ECO:0000313" key="2">
    <source>
        <dbReference type="Proteomes" id="UP000031443"/>
    </source>
</evidence>
<dbReference type="PROSITE" id="PS51257">
    <property type="entry name" value="PROKAR_LIPOPROTEIN"/>
    <property type="match status" value="1"/>
</dbReference>
<dbReference type="EMBL" id="KB480854">
    <property type="protein sequence ID" value="EMP41956.1"/>
    <property type="molecule type" value="Genomic_DNA"/>
</dbReference>
<sequence length="284" mass="31217">MAGGAERLVGQIGVKPYGAAGLQIIFSCYTETLCLREGKYCLFEAPRGVCKIFPGYWVGARASFAFALMRGNPCVLNPALGAINSAWQKGYTASRSPVHAFAASPVVLTHAFAAPHSQLIPSPSPLSISFAVRSNSNHFKSINGEPGRKDLLLHCEPDVVNALLLHHLLPLLFPDSLEAPCGSQTCFLDWSSFSRCVINCSLLSFPTPNPLSLHRFSSVPNIRDIVQVAVDLRLQYQMVKKPDKSYTYCAIKPTEKNQKWKYVSLKCIPYAFWLTVDSHVADAE</sequence>
<dbReference type="Proteomes" id="UP000031443">
    <property type="component" value="Unassembled WGS sequence"/>
</dbReference>
<accession>M7BVU0</accession>
<dbReference type="AlphaFoldDB" id="M7BVU0"/>
<keyword evidence="2" id="KW-1185">Reference proteome</keyword>
<protein>
    <submittedName>
        <fullName evidence="1">Uncharacterized protein</fullName>
    </submittedName>
</protein>
<evidence type="ECO:0000313" key="1">
    <source>
        <dbReference type="EMBL" id="EMP41956.1"/>
    </source>
</evidence>
<organism evidence="1 2">
    <name type="scientific">Chelonia mydas</name>
    <name type="common">Green sea-turtle</name>
    <name type="synonym">Chelonia agassizi</name>
    <dbReference type="NCBI Taxonomy" id="8469"/>
    <lineage>
        <taxon>Eukaryota</taxon>
        <taxon>Metazoa</taxon>
        <taxon>Chordata</taxon>
        <taxon>Craniata</taxon>
        <taxon>Vertebrata</taxon>
        <taxon>Euteleostomi</taxon>
        <taxon>Archelosauria</taxon>
        <taxon>Testudinata</taxon>
        <taxon>Testudines</taxon>
        <taxon>Cryptodira</taxon>
        <taxon>Durocryptodira</taxon>
        <taxon>Americhelydia</taxon>
        <taxon>Chelonioidea</taxon>
        <taxon>Cheloniidae</taxon>
        <taxon>Chelonia</taxon>
    </lineage>
</organism>